<protein>
    <submittedName>
        <fullName evidence="2">Uncharacterized protein</fullName>
    </submittedName>
</protein>
<sequence length="42" mass="4781">MIYSYSENVQGAHEEKDFSCFENNGRLMQAERKPPSPPAPPQ</sequence>
<dbReference type="EMBL" id="CP003332">
    <property type="protein sequence ID" value="AFJ62174.1"/>
    <property type="molecule type" value="Genomic_DNA"/>
</dbReference>
<name>I2C6A0_BACAY</name>
<evidence type="ECO:0000313" key="2">
    <source>
        <dbReference type="EMBL" id="AFJ62174.1"/>
    </source>
</evidence>
<accession>I2C6A0</accession>
<gene>
    <name evidence="2" type="ORF">MUS_2222</name>
</gene>
<dbReference type="HOGENOM" id="CLU_3246688_0_0_9"/>
<dbReference type="Proteomes" id="UP000002878">
    <property type="component" value="Chromosome"/>
</dbReference>
<organism evidence="2 3">
    <name type="scientific">Bacillus amyloliquefaciens (strain Y2)</name>
    <name type="common">Bacillus amyloliquefaciens subsp. plantarum (strain B9601-Y2)</name>
    <dbReference type="NCBI Taxonomy" id="1155777"/>
    <lineage>
        <taxon>Bacteria</taxon>
        <taxon>Bacillati</taxon>
        <taxon>Bacillota</taxon>
        <taxon>Bacilli</taxon>
        <taxon>Bacillales</taxon>
        <taxon>Bacillaceae</taxon>
        <taxon>Bacillus</taxon>
        <taxon>Bacillus amyloliquefaciens group</taxon>
    </lineage>
</organism>
<feature type="region of interest" description="Disordered" evidence="1">
    <location>
        <begin position="1"/>
        <end position="42"/>
    </location>
</feature>
<evidence type="ECO:0000313" key="3">
    <source>
        <dbReference type="Proteomes" id="UP000002878"/>
    </source>
</evidence>
<proteinExistence type="predicted"/>
<dbReference type="AlphaFoldDB" id="I2C6A0"/>
<reference evidence="2 3" key="1">
    <citation type="journal article" date="2012" name="J. Biotechnol.">
        <title>Genome sequence of the plant growth promoting strain Bacillus amyloliquefaciens subsp. plantarum B9601-Y2 and expression of mersacidin and other secondary metabolites.</title>
        <authorList>
            <person name="He P."/>
            <person name="Hao K."/>
            <person name="Blom J."/>
            <person name="Ruckert C."/>
            <person name="Vater J."/>
            <person name="Mao Z."/>
            <person name="Wu Y."/>
            <person name="Hou M."/>
            <person name="He P."/>
            <person name="He Y."/>
            <person name="Borriss R."/>
        </authorList>
    </citation>
    <scope>NUCLEOTIDE SEQUENCE [LARGE SCALE GENOMIC DNA]</scope>
    <source>
        <strain evidence="2">Y2</strain>
    </source>
</reference>
<dbReference type="KEGG" id="bqy:MUS_2222"/>
<evidence type="ECO:0000256" key="1">
    <source>
        <dbReference type="SAM" id="MobiDB-lite"/>
    </source>
</evidence>